<evidence type="ECO:0000256" key="1">
    <source>
        <dbReference type="SAM" id="MobiDB-lite"/>
    </source>
</evidence>
<name>A0ABS9HDD7_9ACTN</name>
<feature type="region of interest" description="Disordered" evidence="1">
    <location>
        <begin position="96"/>
        <end position="122"/>
    </location>
</feature>
<reference evidence="2 3" key="1">
    <citation type="submission" date="2022-01" db="EMBL/GenBank/DDBJ databases">
        <title>Nocardioides sp. nov., an actinomycete isolated from mining soil.</title>
        <authorList>
            <person name="Liu L."/>
        </authorList>
    </citation>
    <scope>NUCLEOTIDE SEQUENCE [LARGE SCALE GENOMIC DNA]</scope>
    <source>
        <strain evidence="2 3">KLBMP 9356</strain>
    </source>
</reference>
<evidence type="ECO:0000313" key="2">
    <source>
        <dbReference type="EMBL" id="MCF6378245.1"/>
    </source>
</evidence>
<gene>
    <name evidence="2" type="ORF">L2K70_11585</name>
</gene>
<dbReference type="EMBL" id="JAKJHZ010000007">
    <property type="protein sequence ID" value="MCF6378245.1"/>
    <property type="molecule type" value="Genomic_DNA"/>
</dbReference>
<proteinExistence type="predicted"/>
<keyword evidence="3" id="KW-1185">Reference proteome</keyword>
<accession>A0ABS9HDD7</accession>
<dbReference type="Proteomes" id="UP001201161">
    <property type="component" value="Unassembled WGS sequence"/>
</dbReference>
<evidence type="ECO:0000313" key="3">
    <source>
        <dbReference type="Proteomes" id="UP001201161"/>
    </source>
</evidence>
<feature type="compositionally biased region" description="Polar residues" evidence="1">
    <location>
        <begin position="112"/>
        <end position="122"/>
    </location>
</feature>
<protein>
    <recommendedName>
        <fullName evidence="4">Flagellar protein FliT</fullName>
    </recommendedName>
</protein>
<sequence>MTGRPPAREQSAGSGTVPVTWEEAITHLEQMVDVVERLATSPDPAATADAEPEVLEPWAPPPLEGPVPAELVARARHLLQRQAVVRVRLESALEQSRDDLARTRRLGPQHRAQASSYVDVSA</sequence>
<comment type="caution">
    <text evidence="2">The sequence shown here is derived from an EMBL/GenBank/DDBJ whole genome shotgun (WGS) entry which is preliminary data.</text>
</comment>
<dbReference type="RefSeq" id="WP_236402046.1">
    <property type="nucleotide sequence ID" value="NZ_JAKJHZ010000007.1"/>
</dbReference>
<feature type="region of interest" description="Disordered" evidence="1">
    <location>
        <begin position="41"/>
        <end position="62"/>
    </location>
</feature>
<organism evidence="2 3">
    <name type="scientific">Nocardioides potassii</name>
    <dbReference type="NCBI Taxonomy" id="2911371"/>
    <lineage>
        <taxon>Bacteria</taxon>
        <taxon>Bacillati</taxon>
        <taxon>Actinomycetota</taxon>
        <taxon>Actinomycetes</taxon>
        <taxon>Propionibacteriales</taxon>
        <taxon>Nocardioidaceae</taxon>
        <taxon>Nocardioides</taxon>
    </lineage>
</organism>
<evidence type="ECO:0008006" key="4">
    <source>
        <dbReference type="Google" id="ProtNLM"/>
    </source>
</evidence>